<dbReference type="PANTHER" id="PTHR46268">
    <property type="entry name" value="STRESS RESPONSE PROTEIN NHAX"/>
    <property type="match status" value="1"/>
</dbReference>
<dbReference type="PRINTS" id="PR01438">
    <property type="entry name" value="UNVRSLSTRESS"/>
</dbReference>
<dbReference type="InterPro" id="IPR006016">
    <property type="entry name" value="UspA"/>
</dbReference>
<dbReference type="Proteomes" id="UP000596977">
    <property type="component" value="Unassembled WGS sequence"/>
</dbReference>
<dbReference type="EMBL" id="BMKB01000007">
    <property type="protein sequence ID" value="GGA61530.1"/>
    <property type="molecule type" value="Genomic_DNA"/>
</dbReference>
<dbReference type="InterPro" id="IPR014729">
    <property type="entry name" value="Rossmann-like_a/b/a_fold"/>
</dbReference>
<keyword evidence="4" id="KW-1185">Reference proteome</keyword>
<evidence type="ECO:0000256" key="1">
    <source>
        <dbReference type="ARBA" id="ARBA00008791"/>
    </source>
</evidence>
<dbReference type="InterPro" id="IPR006015">
    <property type="entry name" value="Universal_stress_UspA"/>
</dbReference>
<comment type="caution">
    <text evidence="3">The sequence shown here is derived from an EMBL/GenBank/DDBJ whole genome shotgun (WGS) entry which is preliminary data.</text>
</comment>
<gene>
    <name evidence="3" type="primary">yxiE</name>
    <name evidence="3" type="ORF">GCM10011499_34810</name>
</gene>
<name>A0A916RL59_9HYPH</name>
<evidence type="ECO:0000313" key="3">
    <source>
        <dbReference type="EMBL" id="GGA61530.1"/>
    </source>
</evidence>
<sequence>MFSKILVAVDGSEQSDRAVDTAIDLARKYDGLVIALCVYRHHSQAEASLSMVRVGLQGGDTPDQALKQFATETAAAAKARLIEGGVEKVEAFAKRGHPARAIVDFADQRNCDAIVLGARGHGDADGFFLGSVSHKVVGLSKVTCVVAK</sequence>
<dbReference type="PANTHER" id="PTHR46268:SF6">
    <property type="entry name" value="UNIVERSAL STRESS PROTEIN UP12"/>
    <property type="match status" value="1"/>
</dbReference>
<protein>
    <submittedName>
        <fullName evidence="3">Universal stress protein YxiE</fullName>
    </submittedName>
</protein>
<dbReference type="CDD" id="cd00293">
    <property type="entry name" value="USP-like"/>
    <property type="match status" value="1"/>
</dbReference>
<evidence type="ECO:0000313" key="4">
    <source>
        <dbReference type="Proteomes" id="UP000596977"/>
    </source>
</evidence>
<evidence type="ECO:0000259" key="2">
    <source>
        <dbReference type="Pfam" id="PF00582"/>
    </source>
</evidence>
<reference evidence="3 4" key="1">
    <citation type="journal article" date="2014" name="Int. J. Syst. Evol. Microbiol.">
        <title>Complete genome sequence of Corynebacterium casei LMG S-19264T (=DSM 44701T), isolated from a smear-ripened cheese.</title>
        <authorList>
            <consortium name="US DOE Joint Genome Institute (JGI-PGF)"/>
            <person name="Walter F."/>
            <person name="Albersmeier A."/>
            <person name="Kalinowski J."/>
            <person name="Ruckert C."/>
        </authorList>
    </citation>
    <scope>NUCLEOTIDE SEQUENCE [LARGE SCALE GENOMIC DNA]</scope>
    <source>
        <strain evidence="3 4">CGMCC 1.15896</strain>
    </source>
</reference>
<dbReference type="AlphaFoldDB" id="A0A916RL59"/>
<proteinExistence type="inferred from homology"/>
<feature type="domain" description="UspA" evidence="2">
    <location>
        <begin position="1"/>
        <end position="148"/>
    </location>
</feature>
<dbReference type="Pfam" id="PF00582">
    <property type="entry name" value="Usp"/>
    <property type="match status" value="1"/>
</dbReference>
<accession>A0A916RL59</accession>
<dbReference type="OrthoDB" id="5564966at2"/>
<dbReference type="SUPFAM" id="SSF52402">
    <property type="entry name" value="Adenine nucleotide alpha hydrolases-like"/>
    <property type="match status" value="1"/>
</dbReference>
<comment type="similarity">
    <text evidence="1">Belongs to the universal stress protein A family.</text>
</comment>
<dbReference type="Gene3D" id="3.40.50.620">
    <property type="entry name" value="HUPs"/>
    <property type="match status" value="1"/>
</dbReference>
<organism evidence="3 4">
    <name type="scientific">Pelagibacterium lentulum</name>
    <dbReference type="NCBI Taxonomy" id="2029865"/>
    <lineage>
        <taxon>Bacteria</taxon>
        <taxon>Pseudomonadati</taxon>
        <taxon>Pseudomonadota</taxon>
        <taxon>Alphaproteobacteria</taxon>
        <taxon>Hyphomicrobiales</taxon>
        <taxon>Devosiaceae</taxon>
        <taxon>Pelagibacterium</taxon>
    </lineage>
</organism>
<dbReference type="RefSeq" id="WP_127071709.1">
    <property type="nucleotide sequence ID" value="NZ_BMKB01000007.1"/>
</dbReference>